<evidence type="ECO:0000313" key="4">
    <source>
        <dbReference type="EMBL" id="SAM09324.1"/>
    </source>
</evidence>
<dbReference type="CDD" id="cd22860">
    <property type="entry name" value="PDRG1"/>
    <property type="match status" value="1"/>
</dbReference>
<dbReference type="InParanoid" id="A0A168T1Q2"/>
<proteinExistence type="predicted"/>
<keyword evidence="2" id="KW-0963">Cytoplasm</keyword>
<dbReference type="Proteomes" id="UP000078561">
    <property type="component" value="Unassembled WGS sequence"/>
</dbReference>
<keyword evidence="3" id="KW-0143">Chaperone</keyword>
<sequence length="285" mass="32874">MTSVGNQIEQLFAKKEHLAEEVIVNKQTLIDYDRKRNSNRESLNQLKKNLKDEKKVWLNFGDMFIRLPTDEAQQVIERDQKTLTEKIDETRKVVKDNMMELERLEGKKRMQGFDLEATLNDLPVHQPTPPLLSQPTTRFQTPHVATKNSSFPHSLPLFYHHSLLFIDINNVHRTTFDDDERPLVTNERTIKCDGNGYRLSGTIRATTAIALNDLWDQDHHPIFTANGMMGLPVAALRRLIITTINNFAQQHNITIETAANAAEERRSQLNQSLHYLAEHNDQIFG</sequence>
<dbReference type="PANTHER" id="PTHR21162">
    <property type="entry name" value="P53 AND DNA DAMAGE-REGULATED PROTEIN"/>
    <property type="match status" value="1"/>
</dbReference>
<name>A0A168T1Q2_ABSGL</name>
<dbReference type="EMBL" id="LT555008">
    <property type="protein sequence ID" value="SAM09324.1"/>
    <property type="molecule type" value="Genomic_DNA"/>
</dbReference>
<dbReference type="AlphaFoldDB" id="A0A168T1Q2"/>
<dbReference type="PANTHER" id="PTHR21162:SF0">
    <property type="entry name" value="P53 AND DNA DAMAGE-REGULATED PROTEIN 1"/>
    <property type="match status" value="1"/>
</dbReference>
<keyword evidence="5" id="KW-1185">Reference proteome</keyword>
<evidence type="ECO:0000256" key="3">
    <source>
        <dbReference type="ARBA" id="ARBA00023186"/>
    </source>
</evidence>
<accession>A0A168T1Q2</accession>
<evidence type="ECO:0000256" key="2">
    <source>
        <dbReference type="ARBA" id="ARBA00022490"/>
    </source>
</evidence>
<comment type="subcellular location">
    <subcellularLocation>
        <location evidence="1">Cytoplasm</location>
    </subcellularLocation>
</comment>
<dbReference type="SUPFAM" id="SSF46579">
    <property type="entry name" value="Prefoldin"/>
    <property type="match status" value="1"/>
</dbReference>
<dbReference type="InterPro" id="IPR030482">
    <property type="entry name" value="PDRG1"/>
</dbReference>
<dbReference type="GO" id="GO:0005737">
    <property type="term" value="C:cytoplasm"/>
    <property type="evidence" value="ECO:0007669"/>
    <property type="project" value="UniProtKB-SubCell"/>
</dbReference>
<evidence type="ECO:0000256" key="1">
    <source>
        <dbReference type="ARBA" id="ARBA00004496"/>
    </source>
</evidence>
<protein>
    <submittedName>
        <fullName evidence="4">Uncharacterized protein</fullName>
    </submittedName>
</protein>
<gene>
    <name evidence="4" type="primary">ABSGL_15000.1 scaffold 15162</name>
</gene>
<dbReference type="OrthoDB" id="20282at2759"/>
<dbReference type="STRING" id="4829.A0A168T1Q2"/>
<reference evidence="4" key="1">
    <citation type="submission" date="2016-04" db="EMBL/GenBank/DDBJ databases">
        <authorList>
            <person name="Evans L.H."/>
            <person name="Alamgir A."/>
            <person name="Owens N."/>
            <person name="Weber N.D."/>
            <person name="Virtaneva K."/>
            <person name="Barbian K."/>
            <person name="Babar A."/>
            <person name="Rosenke K."/>
        </authorList>
    </citation>
    <scope>NUCLEOTIDE SEQUENCE [LARGE SCALE GENOMIC DNA]</scope>
    <source>
        <strain evidence="4">CBS 101.48</strain>
    </source>
</reference>
<organism evidence="4">
    <name type="scientific">Absidia glauca</name>
    <name type="common">Pin mould</name>
    <dbReference type="NCBI Taxonomy" id="4829"/>
    <lineage>
        <taxon>Eukaryota</taxon>
        <taxon>Fungi</taxon>
        <taxon>Fungi incertae sedis</taxon>
        <taxon>Mucoromycota</taxon>
        <taxon>Mucoromycotina</taxon>
        <taxon>Mucoromycetes</taxon>
        <taxon>Mucorales</taxon>
        <taxon>Cunninghamellaceae</taxon>
        <taxon>Absidia</taxon>
    </lineage>
</organism>
<evidence type="ECO:0000313" key="5">
    <source>
        <dbReference type="Proteomes" id="UP000078561"/>
    </source>
</evidence>